<evidence type="ECO:0000256" key="4">
    <source>
        <dbReference type="ARBA" id="ARBA00023136"/>
    </source>
</evidence>
<dbReference type="Proteomes" id="UP000326725">
    <property type="component" value="Unassembled WGS sequence"/>
</dbReference>
<sequence>MDRTPQYKQNSLSLIGAIALGTGVMIGAGIFALTGQMAEMTGEFFPLAFLSAALIVSFSAYSYVKMSNAFPSAGGIGMYLQKAYGSTLTTAFHALLMYFSMVIAQSFLARTFGSYTLELFDVENRSLLVPLLGVALLISAFLINLSANKLIQGVASALGFVKIGGIILFGVVGVMVADSVGMETSASAPEGSLSDFLGATALGILAFKGFTTITNSGSEIKDPHRNVGRAIMISIALCVVIYAVVGFAVASNLSLTEIIETQDYSLAAAARPALGEAAVWFTVILAMLATAGGIIASIFAVSRMLAMLTEMKLVPHRHFHMPGSIQKHTLVYTVVLGLILTAFFDLGRIAALGIIFYLIMDIGIHWGVLRHLRKAVDASATVLVIAIFLDVVVLAGFLWVKATTDSLVLIVALVVMVAILIAERFFLSQKGSSDLTENTHSH</sequence>
<feature type="transmembrane region" description="Helical" evidence="5">
    <location>
        <begin position="12"/>
        <end position="32"/>
    </location>
</feature>
<dbReference type="RefSeq" id="WP_151441847.1">
    <property type="nucleotide sequence ID" value="NZ_CABVOU010000014.1"/>
</dbReference>
<dbReference type="InterPro" id="IPR050598">
    <property type="entry name" value="AminoAcid_Transporter"/>
</dbReference>
<keyword evidence="7" id="KW-1185">Reference proteome</keyword>
<feature type="transmembrane region" description="Helical" evidence="5">
    <location>
        <begin position="196"/>
        <end position="215"/>
    </location>
</feature>
<reference evidence="6 7" key="1">
    <citation type="submission" date="2019-09" db="EMBL/GenBank/DDBJ databases">
        <authorList>
            <person name="Criscuolo A."/>
        </authorList>
    </citation>
    <scope>NUCLEOTIDE SEQUENCE [LARGE SCALE GENOMIC DNA]</scope>
    <source>
        <strain evidence="7">3(2)</strain>
    </source>
</reference>
<feature type="transmembrane region" description="Helical" evidence="5">
    <location>
        <begin position="157"/>
        <end position="176"/>
    </location>
</feature>
<keyword evidence="4 5" id="KW-0472">Membrane</keyword>
<protein>
    <submittedName>
        <fullName evidence="6">Inner membrane transport protein YbaT</fullName>
    </submittedName>
</protein>
<dbReference type="GO" id="GO:0015179">
    <property type="term" value="F:L-amino acid transmembrane transporter activity"/>
    <property type="evidence" value="ECO:0007669"/>
    <property type="project" value="TreeGrafter"/>
</dbReference>
<feature type="transmembrane region" description="Helical" evidence="5">
    <location>
        <begin position="406"/>
        <end position="427"/>
    </location>
</feature>
<dbReference type="InterPro" id="IPR002293">
    <property type="entry name" value="AA/rel_permease1"/>
</dbReference>
<dbReference type="Gene3D" id="1.20.1740.10">
    <property type="entry name" value="Amino acid/polyamine transporter I"/>
    <property type="match status" value="1"/>
</dbReference>
<evidence type="ECO:0000313" key="7">
    <source>
        <dbReference type="Proteomes" id="UP000326725"/>
    </source>
</evidence>
<dbReference type="PANTHER" id="PTHR11785">
    <property type="entry name" value="AMINO ACID TRANSPORTER"/>
    <property type="match status" value="1"/>
</dbReference>
<comment type="subcellular location">
    <subcellularLocation>
        <location evidence="1">Membrane</location>
        <topology evidence="1">Multi-pass membrane protein</topology>
    </subcellularLocation>
</comment>
<gene>
    <name evidence="6" type="primary">ybaT</name>
    <name evidence="6" type="ORF">HALO32_00122</name>
</gene>
<name>A0A5K1I279_9GAMM</name>
<feature type="transmembrane region" description="Helical" evidence="5">
    <location>
        <begin position="227"/>
        <end position="250"/>
    </location>
</feature>
<feature type="transmembrane region" description="Helical" evidence="5">
    <location>
        <begin position="278"/>
        <end position="306"/>
    </location>
</feature>
<evidence type="ECO:0000256" key="3">
    <source>
        <dbReference type="ARBA" id="ARBA00022989"/>
    </source>
</evidence>
<feature type="transmembrane region" description="Helical" evidence="5">
    <location>
        <begin position="380"/>
        <end position="400"/>
    </location>
</feature>
<keyword evidence="3 5" id="KW-1133">Transmembrane helix</keyword>
<dbReference type="EMBL" id="CABVOU010000014">
    <property type="protein sequence ID" value="VVZ94073.1"/>
    <property type="molecule type" value="Genomic_DNA"/>
</dbReference>
<evidence type="ECO:0000256" key="2">
    <source>
        <dbReference type="ARBA" id="ARBA00022692"/>
    </source>
</evidence>
<keyword evidence="2 5" id="KW-0812">Transmembrane</keyword>
<dbReference type="Pfam" id="PF13520">
    <property type="entry name" value="AA_permease_2"/>
    <property type="match status" value="1"/>
</dbReference>
<dbReference type="GO" id="GO:0016020">
    <property type="term" value="C:membrane"/>
    <property type="evidence" value="ECO:0007669"/>
    <property type="project" value="UniProtKB-SubCell"/>
</dbReference>
<dbReference type="PIRSF" id="PIRSF006060">
    <property type="entry name" value="AA_transporter"/>
    <property type="match status" value="1"/>
</dbReference>
<feature type="transmembrane region" description="Helical" evidence="5">
    <location>
        <begin position="127"/>
        <end position="145"/>
    </location>
</feature>
<organism evidence="6 7">
    <name type="scientific">Halomonas lysinitropha</name>
    <dbReference type="NCBI Taxonomy" id="2607506"/>
    <lineage>
        <taxon>Bacteria</taxon>
        <taxon>Pseudomonadati</taxon>
        <taxon>Pseudomonadota</taxon>
        <taxon>Gammaproteobacteria</taxon>
        <taxon>Oceanospirillales</taxon>
        <taxon>Halomonadaceae</taxon>
        <taxon>Halomonas</taxon>
    </lineage>
</organism>
<accession>A0A5K1I279</accession>
<evidence type="ECO:0000256" key="1">
    <source>
        <dbReference type="ARBA" id="ARBA00004141"/>
    </source>
</evidence>
<evidence type="ECO:0000313" key="6">
    <source>
        <dbReference type="EMBL" id="VVZ94073.1"/>
    </source>
</evidence>
<dbReference type="PANTHER" id="PTHR11785:SF512">
    <property type="entry name" value="SOBREMESA, ISOFORM B"/>
    <property type="match status" value="1"/>
</dbReference>
<dbReference type="AlphaFoldDB" id="A0A5K1I279"/>
<feature type="transmembrane region" description="Helical" evidence="5">
    <location>
        <begin position="44"/>
        <end position="64"/>
    </location>
</feature>
<proteinExistence type="predicted"/>
<feature type="transmembrane region" description="Helical" evidence="5">
    <location>
        <begin position="84"/>
        <end position="107"/>
    </location>
</feature>
<evidence type="ECO:0000256" key="5">
    <source>
        <dbReference type="SAM" id="Phobius"/>
    </source>
</evidence>